<feature type="transmembrane region" description="Helical" evidence="7">
    <location>
        <begin position="182"/>
        <end position="203"/>
    </location>
</feature>
<evidence type="ECO:0000256" key="2">
    <source>
        <dbReference type="ARBA" id="ARBA00008821"/>
    </source>
</evidence>
<dbReference type="InterPro" id="IPR006043">
    <property type="entry name" value="NCS2"/>
</dbReference>
<evidence type="ECO:0000256" key="4">
    <source>
        <dbReference type="ARBA" id="ARBA00022692"/>
    </source>
</evidence>
<sequence>MISCAIKRDKFFKLFFQKSNYAQVPGSRDRAFPRIQKLMNSEKTDKLDGGNMGSELRYELEDVPKLRDLISISVQWLLVIAPILIIGGRIVAEMHYADAMEKTAYIQKVFFVSGLTLIAQLLIGHRLPIVLGPPAVLIVGIYATLESGLGTVYSSIAVCGIILSVFALSGKINSLQKLFTDNVITALLLLIAFSLIPLILEMLVSNKNALFNVFFAIFLVLVLFGVGRKMKSVWDSMILLALVFGSFAYLAIFPQDFNTEMPRFEFMFFSPSFEFSLRFDVLLVFLLCYLALAVNDISSIYSTGKIIKAENMEKRVKKGVSITGLSSLLSGLLGVIGTVNYTLSPGIIHTTKSSSRLALIPTGFALIVIAFIPSIIFVFSVIPKAVIASVFLLVLCSQIAIALTRIRIDDEESGFVIGFPILITVVISFLPPQIFENVPYAMKAFLGNSFLIGILLVLFLEHVIFKRGSLQSQKR</sequence>
<feature type="transmembrane region" description="Helical" evidence="7">
    <location>
        <begin position="238"/>
        <end position="255"/>
    </location>
</feature>
<accession>A0A7J3M3D0</accession>
<dbReference type="GO" id="GO:0042907">
    <property type="term" value="F:xanthine transmembrane transporter activity"/>
    <property type="evidence" value="ECO:0007669"/>
    <property type="project" value="TreeGrafter"/>
</dbReference>
<keyword evidence="5 7" id="KW-1133">Transmembrane helix</keyword>
<comment type="subcellular location">
    <subcellularLocation>
        <location evidence="1">Membrane</location>
        <topology evidence="1">Multi-pass membrane protein</topology>
    </subcellularLocation>
</comment>
<evidence type="ECO:0000256" key="1">
    <source>
        <dbReference type="ARBA" id="ARBA00004141"/>
    </source>
</evidence>
<keyword evidence="3" id="KW-0813">Transport</keyword>
<dbReference type="AlphaFoldDB" id="A0A7J3M3D0"/>
<dbReference type="PANTHER" id="PTHR42810:SF1">
    <property type="entry name" value="PURINE PERMEASE YWDJ-RELATED"/>
    <property type="match status" value="1"/>
</dbReference>
<organism evidence="8">
    <name type="scientific">Archaeoglobus fulgidus</name>
    <dbReference type="NCBI Taxonomy" id="2234"/>
    <lineage>
        <taxon>Archaea</taxon>
        <taxon>Methanobacteriati</taxon>
        <taxon>Methanobacteriota</taxon>
        <taxon>Archaeoglobi</taxon>
        <taxon>Archaeoglobales</taxon>
        <taxon>Archaeoglobaceae</taxon>
        <taxon>Archaeoglobus</taxon>
    </lineage>
</organism>
<dbReference type="EMBL" id="DSYZ01000085">
    <property type="protein sequence ID" value="HGT82865.1"/>
    <property type="molecule type" value="Genomic_DNA"/>
</dbReference>
<evidence type="ECO:0000256" key="7">
    <source>
        <dbReference type="SAM" id="Phobius"/>
    </source>
</evidence>
<feature type="transmembrane region" description="Helical" evidence="7">
    <location>
        <begin position="74"/>
        <end position="92"/>
    </location>
</feature>
<name>A0A7J3M3D0_ARCFL</name>
<keyword evidence="4 7" id="KW-0812">Transmembrane</keyword>
<feature type="transmembrane region" description="Helical" evidence="7">
    <location>
        <begin position="104"/>
        <end position="122"/>
    </location>
</feature>
<comment type="caution">
    <text evidence="8">The sequence shown here is derived from an EMBL/GenBank/DDBJ whole genome shotgun (WGS) entry which is preliminary data.</text>
</comment>
<dbReference type="PANTHER" id="PTHR42810">
    <property type="entry name" value="PURINE PERMEASE C1399.01C-RELATED"/>
    <property type="match status" value="1"/>
</dbReference>
<feature type="transmembrane region" description="Helical" evidence="7">
    <location>
        <begin position="151"/>
        <end position="170"/>
    </location>
</feature>
<reference evidence="8" key="1">
    <citation type="journal article" date="2020" name="mSystems">
        <title>Genome- and Community-Level Interaction Insights into Carbon Utilization and Element Cycling Functions of Hydrothermarchaeota in Hydrothermal Sediment.</title>
        <authorList>
            <person name="Zhou Z."/>
            <person name="Liu Y."/>
            <person name="Xu W."/>
            <person name="Pan J."/>
            <person name="Luo Z.H."/>
            <person name="Li M."/>
        </authorList>
    </citation>
    <scope>NUCLEOTIDE SEQUENCE [LARGE SCALE GENOMIC DNA]</scope>
    <source>
        <strain evidence="8">SpSt-587</strain>
    </source>
</reference>
<feature type="transmembrane region" description="Helical" evidence="7">
    <location>
        <begin position="357"/>
        <end position="379"/>
    </location>
</feature>
<comment type="similarity">
    <text evidence="2">Belongs to the nucleobase:cation symporter-2 (NCS2) (TC 2.A.40) family.</text>
</comment>
<feature type="transmembrane region" description="Helical" evidence="7">
    <location>
        <begin position="385"/>
        <end position="403"/>
    </location>
</feature>
<dbReference type="NCBIfam" id="NF037981">
    <property type="entry name" value="NCS2_1"/>
    <property type="match status" value="1"/>
</dbReference>
<feature type="transmembrane region" description="Helical" evidence="7">
    <location>
        <begin position="440"/>
        <end position="465"/>
    </location>
</feature>
<keyword evidence="6 7" id="KW-0472">Membrane</keyword>
<feature type="transmembrane region" description="Helical" evidence="7">
    <location>
        <begin position="209"/>
        <end position="226"/>
    </location>
</feature>
<protein>
    <submittedName>
        <fullName evidence="8">Xanthine permease</fullName>
    </submittedName>
</protein>
<feature type="transmembrane region" description="Helical" evidence="7">
    <location>
        <begin position="415"/>
        <end position="434"/>
    </location>
</feature>
<feature type="transmembrane region" description="Helical" evidence="7">
    <location>
        <begin position="275"/>
        <end position="295"/>
    </location>
</feature>
<evidence type="ECO:0000256" key="6">
    <source>
        <dbReference type="ARBA" id="ARBA00023136"/>
    </source>
</evidence>
<evidence type="ECO:0000256" key="3">
    <source>
        <dbReference type="ARBA" id="ARBA00022448"/>
    </source>
</evidence>
<proteinExistence type="inferred from homology"/>
<dbReference type="Pfam" id="PF00860">
    <property type="entry name" value="Xan_ur_permease"/>
    <property type="match status" value="1"/>
</dbReference>
<evidence type="ECO:0000313" key="8">
    <source>
        <dbReference type="EMBL" id="HGT82865.1"/>
    </source>
</evidence>
<gene>
    <name evidence="8" type="ORF">ENT52_03965</name>
</gene>
<dbReference type="GO" id="GO:0005886">
    <property type="term" value="C:plasma membrane"/>
    <property type="evidence" value="ECO:0007669"/>
    <property type="project" value="TreeGrafter"/>
</dbReference>
<evidence type="ECO:0000256" key="5">
    <source>
        <dbReference type="ARBA" id="ARBA00022989"/>
    </source>
</evidence>